<comment type="caution">
    <text evidence="4">The sequence shown here is derived from an EMBL/GenBank/DDBJ whole genome shotgun (WGS) entry which is preliminary data.</text>
</comment>
<dbReference type="InterPro" id="IPR003140">
    <property type="entry name" value="PLipase/COase/thioEstase"/>
</dbReference>
<dbReference type="PANTHER" id="PTHR10655">
    <property type="entry name" value="LYSOPHOSPHOLIPASE-RELATED"/>
    <property type="match status" value="1"/>
</dbReference>
<dbReference type="AlphaFoldDB" id="A0AAW2ZRM9"/>
<dbReference type="InterPro" id="IPR050565">
    <property type="entry name" value="LYPA1-2/EST-like"/>
</dbReference>
<keyword evidence="2" id="KW-0378">Hydrolase</keyword>
<evidence type="ECO:0000313" key="4">
    <source>
        <dbReference type="EMBL" id="KAL0491332.1"/>
    </source>
</evidence>
<dbReference type="Gene3D" id="3.40.50.1820">
    <property type="entry name" value="alpha/beta hydrolase"/>
    <property type="match status" value="1"/>
</dbReference>
<dbReference type="SUPFAM" id="SSF53474">
    <property type="entry name" value="alpha/beta-Hydrolases"/>
    <property type="match status" value="1"/>
</dbReference>
<name>A0AAW2ZRM9_9EUKA</name>
<accession>A0AAW2ZRM9</accession>
<evidence type="ECO:0000313" key="5">
    <source>
        <dbReference type="Proteomes" id="UP001431209"/>
    </source>
</evidence>
<evidence type="ECO:0000256" key="1">
    <source>
        <dbReference type="ARBA" id="ARBA00006499"/>
    </source>
</evidence>
<evidence type="ECO:0000256" key="2">
    <source>
        <dbReference type="ARBA" id="ARBA00022801"/>
    </source>
</evidence>
<keyword evidence="5" id="KW-1185">Reference proteome</keyword>
<dbReference type="Pfam" id="PF02230">
    <property type="entry name" value="Abhydrolase_2"/>
    <property type="match status" value="1"/>
</dbReference>
<sequence length="286" mass="32270">MWEQFHQHKWDEDEKWKLYFNNLTIPESASEFQRGAIVEKYKRKFFSQNIGPLPSFKSVYELVEIDAQSKHTATLIFLHGLGDSGEGWASAFVKLSKSMPYLKVILPSALKLPVTLNGGARMPAWYDLMGLSESSGEDSVGFQETVKQLKALIKNENEEFNIPVRGFSQGGSLSLYVGLTLEKQLAGVIGMSTFLLQKDQFIKEVQSTSANINTPVLICQGTADQVVRHAWGKATYDGIKKIIEHKNGKEADHITFREYSGLAHNANASEMQHVYQFIQERLNHIQ</sequence>
<reference evidence="4 5" key="1">
    <citation type="submission" date="2024-03" db="EMBL/GenBank/DDBJ databases">
        <title>The Acrasis kona genome and developmental transcriptomes reveal deep origins of eukaryotic multicellular pathways.</title>
        <authorList>
            <person name="Sheikh S."/>
            <person name="Fu C.-J."/>
            <person name="Brown M.W."/>
            <person name="Baldauf S.L."/>
        </authorList>
    </citation>
    <scope>NUCLEOTIDE SEQUENCE [LARGE SCALE GENOMIC DNA]</scope>
    <source>
        <strain evidence="4 5">ATCC MYA-3509</strain>
    </source>
</reference>
<dbReference type="GO" id="GO:0008474">
    <property type="term" value="F:palmitoyl-(protein) hydrolase activity"/>
    <property type="evidence" value="ECO:0007669"/>
    <property type="project" value="TreeGrafter"/>
</dbReference>
<dbReference type="InterPro" id="IPR029058">
    <property type="entry name" value="AB_hydrolase_fold"/>
</dbReference>
<protein>
    <submittedName>
        <fullName evidence="4">Lysophospholipase II</fullName>
    </submittedName>
</protein>
<dbReference type="EMBL" id="JAOPGA020001789">
    <property type="protein sequence ID" value="KAL0491332.1"/>
    <property type="molecule type" value="Genomic_DNA"/>
</dbReference>
<proteinExistence type="inferred from homology"/>
<dbReference type="Proteomes" id="UP001431209">
    <property type="component" value="Unassembled WGS sequence"/>
</dbReference>
<gene>
    <name evidence="4" type="ORF">AKO1_009903</name>
</gene>
<dbReference type="PANTHER" id="PTHR10655:SF17">
    <property type="entry name" value="LYSOPHOSPHOLIPASE-LIKE PROTEIN 1"/>
    <property type="match status" value="1"/>
</dbReference>
<organism evidence="4 5">
    <name type="scientific">Acrasis kona</name>
    <dbReference type="NCBI Taxonomy" id="1008807"/>
    <lineage>
        <taxon>Eukaryota</taxon>
        <taxon>Discoba</taxon>
        <taxon>Heterolobosea</taxon>
        <taxon>Tetramitia</taxon>
        <taxon>Eutetramitia</taxon>
        <taxon>Acrasidae</taxon>
        <taxon>Acrasis</taxon>
    </lineage>
</organism>
<feature type="domain" description="Phospholipase/carboxylesterase/thioesterase" evidence="3">
    <location>
        <begin position="67"/>
        <end position="279"/>
    </location>
</feature>
<dbReference type="GO" id="GO:0005737">
    <property type="term" value="C:cytoplasm"/>
    <property type="evidence" value="ECO:0007669"/>
    <property type="project" value="TreeGrafter"/>
</dbReference>
<comment type="similarity">
    <text evidence="1">Belongs to the AB hydrolase superfamily. AB hydrolase 2 family.</text>
</comment>
<dbReference type="GO" id="GO:0052689">
    <property type="term" value="F:carboxylic ester hydrolase activity"/>
    <property type="evidence" value="ECO:0007669"/>
    <property type="project" value="TreeGrafter"/>
</dbReference>
<evidence type="ECO:0000259" key="3">
    <source>
        <dbReference type="Pfam" id="PF02230"/>
    </source>
</evidence>